<evidence type="ECO:0000256" key="10">
    <source>
        <dbReference type="SAM" id="MobiDB-lite"/>
    </source>
</evidence>
<dbReference type="PANTHER" id="PTHR13264">
    <property type="entry name" value="GCIP-INTERACTING PROTEIN P29"/>
    <property type="match status" value="1"/>
</dbReference>
<comment type="subunit">
    <text evidence="9">May be part of a spliceosome complex.</text>
</comment>
<accession>A0A6A6VCB1</accession>
<dbReference type="AlphaFoldDB" id="A0A6A6VCB1"/>
<dbReference type="Pfam" id="PF08231">
    <property type="entry name" value="SYF2"/>
    <property type="match status" value="1"/>
</dbReference>
<proteinExistence type="inferred from homology"/>
<keyword evidence="8 9" id="KW-0539">Nucleus</keyword>
<evidence type="ECO:0000256" key="9">
    <source>
        <dbReference type="RuleBase" id="RU367148"/>
    </source>
</evidence>
<evidence type="ECO:0000256" key="1">
    <source>
        <dbReference type="ARBA" id="ARBA00003777"/>
    </source>
</evidence>
<feature type="compositionally biased region" description="Basic and acidic residues" evidence="10">
    <location>
        <begin position="58"/>
        <end position="84"/>
    </location>
</feature>
<comment type="similarity">
    <text evidence="3 9">Belongs to the SYF2 family.</text>
</comment>
<organism evidence="11 12">
    <name type="scientific">Sporormia fimetaria CBS 119925</name>
    <dbReference type="NCBI Taxonomy" id="1340428"/>
    <lineage>
        <taxon>Eukaryota</taxon>
        <taxon>Fungi</taxon>
        <taxon>Dikarya</taxon>
        <taxon>Ascomycota</taxon>
        <taxon>Pezizomycotina</taxon>
        <taxon>Dothideomycetes</taxon>
        <taxon>Pleosporomycetidae</taxon>
        <taxon>Pleosporales</taxon>
        <taxon>Sporormiaceae</taxon>
        <taxon>Sporormia</taxon>
    </lineage>
</organism>
<evidence type="ECO:0000256" key="6">
    <source>
        <dbReference type="ARBA" id="ARBA00022728"/>
    </source>
</evidence>
<keyword evidence="12" id="KW-1185">Reference proteome</keyword>
<dbReference type="GO" id="GO:0000974">
    <property type="term" value="C:Prp19 complex"/>
    <property type="evidence" value="ECO:0007669"/>
    <property type="project" value="TreeGrafter"/>
</dbReference>
<dbReference type="Proteomes" id="UP000799440">
    <property type="component" value="Unassembled WGS sequence"/>
</dbReference>
<evidence type="ECO:0000256" key="3">
    <source>
        <dbReference type="ARBA" id="ARBA00010028"/>
    </source>
</evidence>
<dbReference type="GO" id="GO:0071014">
    <property type="term" value="C:post-mRNA release spliceosomal complex"/>
    <property type="evidence" value="ECO:0007669"/>
    <property type="project" value="TreeGrafter"/>
</dbReference>
<evidence type="ECO:0000313" key="12">
    <source>
        <dbReference type="Proteomes" id="UP000799440"/>
    </source>
</evidence>
<comment type="function">
    <text evidence="1 9">Involved in pre-mRNA splicing.</text>
</comment>
<keyword evidence="7 9" id="KW-0508">mRNA splicing</keyword>
<keyword evidence="6 9" id="KW-0747">Spliceosome</keyword>
<name>A0A6A6VCB1_9PLEO</name>
<evidence type="ECO:0000256" key="2">
    <source>
        <dbReference type="ARBA" id="ARBA00004123"/>
    </source>
</evidence>
<evidence type="ECO:0000256" key="4">
    <source>
        <dbReference type="ARBA" id="ARBA00014745"/>
    </source>
</evidence>
<sequence length="283" mass="32426">MTTDTTATRQNPDSAAAAQLCTELSQVAERSKPSQETDPKDALSARMARFKALQAQKDSGKKANDKAARIEEGNKARPAELESKLRHVRDMAEFKLLKDGDPEFERKRAWDYTAEEDEIWKKRVAKKQRNKDNNVFNDYQREANKVYKRQIKQLSQTDLESYAASRAEKLQKQVAAGLLELVETDDGDVYTVDKQGRVNTPVEENYNCDHKPSKEAVDRLVDQLDKSERARLKARAARGLKDDDSGDVTYINHKNKQFNDKLSRFYNKYTAEIRESFERGTAI</sequence>
<gene>
    <name evidence="11" type="ORF">M011DRAFT_402687</name>
</gene>
<feature type="region of interest" description="Disordered" evidence="10">
    <location>
        <begin position="26"/>
        <end position="84"/>
    </location>
</feature>
<comment type="subcellular location">
    <subcellularLocation>
        <location evidence="2 9">Nucleus</location>
    </subcellularLocation>
</comment>
<dbReference type="PANTHER" id="PTHR13264:SF5">
    <property type="entry name" value="PRE-MRNA-SPLICING FACTOR SYF2"/>
    <property type="match status" value="1"/>
</dbReference>
<protein>
    <recommendedName>
        <fullName evidence="4 9">Pre-mRNA-splicing factor SYF2</fullName>
    </recommendedName>
</protein>
<feature type="compositionally biased region" description="Basic and acidic residues" evidence="10">
    <location>
        <begin position="29"/>
        <end position="43"/>
    </location>
</feature>
<dbReference type="EMBL" id="MU006573">
    <property type="protein sequence ID" value="KAF2747220.1"/>
    <property type="molecule type" value="Genomic_DNA"/>
</dbReference>
<dbReference type="InterPro" id="IPR013260">
    <property type="entry name" value="mRNA_splic_SYF2"/>
</dbReference>
<evidence type="ECO:0000256" key="7">
    <source>
        <dbReference type="ARBA" id="ARBA00023187"/>
    </source>
</evidence>
<reference evidence="11" key="1">
    <citation type="journal article" date="2020" name="Stud. Mycol.">
        <title>101 Dothideomycetes genomes: a test case for predicting lifestyles and emergence of pathogens.</title>
        <authorList>
            <person name="Haridas S."/>
            <person name="Albert R."/>
            <person name="Binder M."/>
            <person name="Bloem J."/>
            <person name="Labutti K."/>
            <person name="Salamov A."/>
            <person name="Andreopoulos B."/>
            <person name="Baker S."/>
            <person name="Barry K."/>
            <person name="Bills G."/>
            <person name="Bluhm B."/>
            <person name="Cannon C."/>
            <person name="Castanera R."/>
            <person name="Culley D."/>
            <person name="Daum C."/>
            <person name="Ezra D."/>
            <person name="Gonzalez J."/>
            <person name="Henrissat B."/>
            <person name="Kuo A."/>
            <person name="Liang C."/>
            <person name="Lipzen A."/>
            <person name="Lutzoni F."/>
            <person name="Magnuson J."/>
            <person name="Mondo S."/>
            <person name="Nolan M."/>
            <person name="Ohm R."/>
            <person name="Pangilinan J."/>
            <person name="Park H.-J."/>
            <person name="Ramirez L."/>
            <person name="Alfaro M."/>
            <person name="Sun H."/>
            <person name="Tritt A."/>
            <person name="Yoshinaga Y."/>
            <person name="Zwiers L.-H."/>
            <person name="Turgeon B."/>
            <person name="Goodwin S."/>
            <person name="Spatafora J."/>
            <person name="Crous P."/>
            <person name="Grigoriev I."/>
        </authorList>
    </citation>
    <scope>NUCLEOTIDE SEQUENCE</scope>
    <source>
        <strain evidence="11">CBS 119925</strain>
    </source>
</reference>
<evidence type="ECO:0000256" key="8">
    <source>
        <dbReference type="ARBA" id="ARBA00023242"/>
    </source>
</evidence>
<evidence type="ECO:0000313" key="11">
    <source>
        <dbReference type="EMBL" id="KAF2747220.1"/>
    </source>
</evidence>
<evidence type="ECO:0000256" key="5">
    <source>
        <dbReference type="ARBA" id="ARBA00022664"/>
    </source>
</evidence>
<dbReference type="GO" id="GO:0000398">
    <property type="term" value="P:mRNA splicing, via spliceosome"/>
    <property type="evidence" value="ECO:0007669"/>
    <property type="project" value="UniProtKB-UniRule"/>
</dbReference>
<dbReference type="GO" id="GO:0071013">
    <property type="term" value="C:catalytic step 2 spliceosome"/>
    <property type="evidence" value="ECO:0007669"/>
    <property type="project" value="TreeGrafter"/>
</dbReference>
<dbReference type="OrthoDB" id="199717at2759"/>
<keyword evidence="5 9" id="KW-0507">mRNA processing</keyword>